<dbReference type="SUPFAM" id="SSF55073">
    <property type="entry name" value="Nucleotide cyclase"/>
    <property type="match status" value="1"/>
</dbReference>
<protein>
    <submittedName>
        <fullName evidence="3">EAL domain-containing protein</fullName>
    </submittedName>
</protein>
<evidence type="ECO:0000313" key="3">
    <source>
        <dbReference type="EMBL" id="RVU15439.1"/>
    </source>
</evidence>
<dbReference type="InterPro" id="IPR001633">
    <property type="entry name" value="EAL_dom"/>
</dbReference>
<evidence type="ECO:0000259" key="1">
    <source>
        <dbReference type="PROSITE" id="PS50883"/>
    </source>
</evidence>
<dbReference type="CDD" id="cd01948">
    <property type="entry name" value="EAL"/>
    <property type="match status" value="1"/>
</dbReference>
<reference evidence="3 4" key="1">
    <citation type="submission" date="2019-01" db="EMBL/GenBank/DDBJ databases">
        <authorList>
            <person name="Chen W.-M."/>
        </authorList>
    </citation>
    <scope>NUCLEOTIDE SEQUENCE [LARGE SCALE GENOMIC DNA]</scope>
    <source>
        <strain evidence="3 4">TER-1</strain>
    </source>
</reference>
<dbReference type="NCBIfam" id="TIGR00254">
    <property type="entry name" value="GGDEF"/>
    <property type="match status" value="1"/>
</dbReference>
<feature type="domain" description="EAL" evidence="1">
    <location>
        <begin position="312"/>
        <end position="561"/>
    </location>
</feature>
<dbReference type="RefSeq" id="WP_127732199.1">
    <property type="nucleotide sequence ID" value="NZ_SACP01000021.1"/>
</dbReference>
<dbReference type="SUPFAM" id="SSF141868">
    <property type="entry name" value="EAL domain-like"/>
    <property type="match status" value="1"/>
</dbReference>
<dbReference type="Gene3D" id="3.30.70.270">
    <property type="match status" value="1"/>
</dbReference>
<dbReference type="Pfam" id="PF00563">
    <property type="entry name" value="EAL"/>
    <property type="match status" value="1"/>
</dbReference>
<dbReference type="PROSITE" id="PS50883">
    <property type="entry name" value="EAL"/>
    <property type="match status" value="1"/>
</dbReference>
<dbReference type="SMART" id="SM00267">
    <property type="entry name" value="GGDEF"/>
    <property type="match status" value="1"/>
</dbReference>
<dbReference type="PANTHER" id="PTHR44757:SF2">
    <property type="entry name" value="BIOFILM ARCHITECTURE MAINTENANCE PROTEIN MBAA"/>
    <property type="match status" value="1"/>
</dbReference>
<accession>A0A437NZI4</accession>
<evidence type="ECO:0000313" key="4">
    <source>
        <dbReference type="Proteomes" id="UP000286997"/>
    </source>
</evidence>
<dbReference type="InterPro" id="IPR000160">
    <property type="entry name" value="GGDEF_dom"/>
</dbReference>
<dbReference type="EMBL" id="SACP01000021">
    <property type="protein sequence ID" value="RVU15439.1"/>
    <property type="molecule type" value="Genomic_DNA"/>
</dbReference>
<dbReference type="InterPro" id="IPR035919">
    <property type="entry name" value="EAL_sf"/>
</dbReference>
<evidence type="ECO:0000259" key="2">
    <source>
        <dbReference type="PROSITE" id="PS50887"/>
    </source>
</evidence>
<gene>
    <name evidence="3" type="ORF">EOE48_19405</name>
</gene>
<sequence length="561" mass="61251">MLARSSTVVRSGPIPAAAGEAAGEGRILRSLASARQGLVLLGGGAPVCTAPAERILGRPGPGSVAGWLRLLRDGTGLTRPELFGRLRRARGRTEAALFETRCGERTVMVECWPVPGEGWAAAIEDVTHRRAAESDAAEQARLDPLTGLANRLHLRERLDGALDRLRRTGEGCAVLFIDLDRFKPVNDTLGHPTGDRLLEKVADRLRSTAGEGDTVARIGGDEFVVLRAGLRDTGPVQALARRIVDLLGRTYMIDGQLLTIGASVGIALAPADGDDAERVLKNADLALYRAKLDGRGTFRFFEPAMDERMQARRRLELDMRQALARREFQLHYQPQLNLETDRLVGCEALIRWQHPERGTVPPGDFIPLAEEIGLIVPIGEWVIRQACRDAAAWPAPVSVAVNVSPAQFKSDRLVETVISALSNADLPAGRLEIEITEGVLLQENERTLHTLYRLRELGVRVSMDDFGTGYSSLSYLRSFPFDKIKIDRSFVHDMAKRPDGEAIIRAIAGLGRSLGMTTVAEGVETEDQMRRIRAEGCTEVQGYLVSRPLPVADLVGLLAGR</sequence>
<keyword evidence="4" id="KW-1185">Reference proteome</keyword>
<dbReference type="FunFam" id="3.20.20.450:FF:000001">
    <property type="entry name" value="Cyclic di-GMP phosphodiesterase yahA"/>
    <property type="match status" value="1"/>
</dbReference>
<dbReference type="PANTHER" id="PTHR44757">
    <property type="entry name" value="DIGUANYLATE CYCLASE DGCP"/>
    <property type="match status" value="1"/>
</dbReference>
<dbReference type="SMART" id="SM00052">
    <property type="entry name" value="EAL"/>
    <property type="match status" value="1"/>
</dbReference>
<comment type="caution">
    <text evidence="3">The sequence shown here is derived from an EMBL/GenBank/DDBJ whole genome shotgun (WGS) entry which is preliminary data.</text>
</comment>
<dbReference type="InterPro" id="IPR052155">
    <property type="entry name" value="Biofilm_reg_signaling"/>
</dbReference>
<proteinExistence type="predicted"/>
<feature type="domain" description="GGDEF" evidence="2">
    <location>
        <begin position="170"/>
        <end position="303"/>
    </location>
</feature>
<dbReference type="Gene3D" id="3.20.20.450">
    <property type="entry name" value="EAL domain"/>
    <property type="match status" value="1"/>
</dbReference>
<dbReference type="PROSITE" id="PS50887">
    <property type="entry name" value="GGDEF"/>
    <property type="match status" value="1"/>
</dbReference>
<dbReference type="InterPro" id="IPR043128">
    <property type="entry name" value="Rev_trsase/Diguanyl_cyclase"/>
</dbReference>
<dbReference type="AlphaFoldDB" id="A0A437NZI4"/>
<dbReference type="CDD" id="cd01949">
    <property type="entry name" value="GGDEF"/>
    <property type="match status" value="1"/>
</dbReference>
<dbReference type="OrthoDB" id="9814202at2"/>
<organism evidence="3 4">
    <name type="scientific">Methylobacterium oryzihabitans</name>
    <dbReference type="NCBI Taxonomy" id="2499852"/>
    <lineage>
        <taxon>Bacteria</taxon>
        <taxon>Pseudomonadati</taxon>
        <taxon>Pseudomonadota</taxon>
        <taxon>Alphaproteobacteria</taxon>
        <taxon>Hyphomicrobiales</taxon>
        <taxon>Methylobacteriaceae</taxon>
        <taxon>Methylobacterium</taxon>
    </lineage>
</organism>
<dbReference type="Proteomes" id="UP000286997">
    <property type="component" value="Unassembled WGS sequence"/>
</dbReference>
<dbReference type="Pfam" id="PF00990">
    <property type="entry name" value="GGDEF"/>
    <property type="match status" value="1"/>
</dbReference>
<name>A0A437NZI4_9HYPH</name>
<dbReference type="InterPro" id="IPR029787">
    <property type="entry name" value="Nucleotide_cyclase"/>
</dbReference>